<feature type="transmembrane region" description="Helical" evidence="1">
    <location>
        <begin position="57"/>
        <end position="76"/>
    </location>
</feature>
<dbReference type="Pfam" id="PF06149">
    <property type="entry name" value="DUF969"/>
    <property type="match status" value="1"/>
</dbReference>
<dbReference type="Proteomes" id="UP001209553">
    <property type="component" value="Unassembled WGS sequence"/>
</dbReference>
<comment type="caution">
    <text evidence="2">The sequence shown here is derived from an EMBL/GenBank/DDBJ whole genome shotgun (WGS) entry which is preliminary data.</text>
</comment>
<reference evidence="2 3" key="1">
    <citation type="journal article" date="2023" name="Int. J. Syst. Evol. Microbiol.">
        <title>Streptococcus sciuri sp. nov., Staphylococcus marylandisciuri sp. nov. and Staphylococcus americanisciuri sp. nov., isolated from faeces of eastern grey squirrel (Sciurus carolinensis).</title>
        <authorList>
            <person name="Volokhov D.V."/>
            <person name="Zagorodnyaya T.A."/>
            <person name="Furtak V.A."/>
            <person name="Nattanmai G."/>
            <person name="Randall L."/>
            <person name="Jose S."/>
            <person name="Gao Y."/>
            <person name="Eisenberg T."/>
            <person name="Delmonte P."/>
            <person name="Blom J."/>
            <person name="Mitchell K.K."/>
        </authorList>
    </citation>
    <scope>NUCLEOTIDE SEQUENCE [LARGE SCALE GENOMIC DNA]</scope>
    <source>
        <strain evidence="2 3">SQ8-PEA</strain>
    </source>
</reference>
<evidence type="ECO:0000313" key="3">
    <source>
        <dbReference type="Proteomes" id="UP001209553"/>
    </source>
</evidence>
<dbReference type="InterPro" id="IPR010374">
    <property type="entry name" value="DUF969"/>
</dbReference>
<dbReference type="RefSeq" id="WP_262855831.1">
    <property type="nucleotide sequence ID" value="NZ_JAOPKZ010000009.1"/>
</dbReference>
<keyword evidence="1" id="KW-0472">Membrane</keyword>
<keyword evidence="3" id="KW-1185">Reference proteome</keyword>
<name>A0ABT2QQN0_9STAP</name>
<keyword evidence="1" id="KW-1133">Transmembrane helix</keyword>
<proteinExistence type="predicted"/>
<accession>A0ABT2QQN0</accession>
<evidence type="ECO:0000256" key="1">
    <source>
        <dbReference type="SAM" id="Phobius"/>
    </source>
</evidence>
<evidence type="ECO:0000313" key="2">
    <source>
        <dbReference type="EMBL" id="MCU5746284.1"/>
    </source>
</evidence>
<feature type="transmembrane region" description="Helical" evidence="1">
    <location>
        <begin position="164"/>
        <end position="183"/>
    </location>
</feature>
<feature type="transmembrane region" description="Helical" evidence="1">
    <location>
        <begin position="195"/>
        <end position="217"/>
    </location>
</feature>
<keyword evidence="1" id="KW-0812">Transmembrane</keyword>
<protein>
    <submittedName>
        <fullName evidence="2">DUF969 domain-containing protein</fullName>
    </submittedName>
</protein>
<feature type="transmembrane region" description="Helical" evidence="1">
    <location>
        <begin position="7"/>
        <end position="37"/>
    </location>
</feature>
<sequence length="234" mass="25872">MEWLKLIGILIIIIGFLVKMDTIAIILIAAIVTGLVSDMDFSTILATLGKAFVDQRLVTLFILTLPVVGLIERFGLKKQASNLIGKIDKITSGRLLTLYLLLREVAGVASIRINGHPQFVRPLINPMTQSALRTKYGLTNQQVDEKDIDKIKAKTSAVENYGNFFGQNLFIGSAGVLLMVGTFKSLHIKVNAVDLVLASLPVAIITLVIVWISNISFDRYLERKYGRSKRGDEE</sequence>
<dbReference type="EMBL" id="JAOPKZ010000009">
    <property type="protein sequence ID" value="MCU5746284.1"/>
    <property type="molecule type" value="Genomic_DNA"/>
</dbReference>
<gene>
    <name evidence="2" type="ORF">N9R04_06080</name>
</gene>
<organism evidence="2 3">
    <name type="scientific">Staphylococcus marylandisciuri</name>
    <dbReference type="NCBI Taxonomy" id="2981529"/>
    <lineage>
        <taxon>Bacteria</taxon>
        <taxon>Bacillati</taxon>
        <taxon>Bacillota</taxon>
        <taxon>Bacilli</taxon>
        <taxon>Bacillales</taxon>
        <taxon>Staphylococcaceae</taxon>
        <taxon>Staphylococcus</taxon>
    </lineage>
</organism>